<organism evidence="3 4">
    <name type="scientific">Halovibrio variabilis</name>
    <dbReference type="NCBI Taxonomy" id="31910"/>
    <lineage>
        <taxon>Bacteria</taxon>
        <taxon>Pseudomonadati</taxon>
        <taxon>Pseudomonadota</taxon>
        <taxon>Gammaproteobacteria</taxon>
        <taxon>Oceanospirillales</taxon>
        <taxon>Halomonadaceae</taxon>
        <taxon>Halovibrio</taxon>
    </lineage>
</organism>
<sequence>MHVCRPTAKDYRLVHTLQAQLLPHVGGKNRAPGARRYPSDMDLNNGNSATAAPVRAYQLNVVALALFVFQIALAAQVLRSPDHHGKSTLSDLERYREHATE</sequence>
<dbReference type="AlphaFoldDB" id="A0A511USL5"/>
<protein>
    <submittedName>
        <fullName evidence="3">Uncharacterized protein</fullName>
    </submittedName>
</protein>
<feature type="transmembrane region" description="Helical" evidence="2">
    <location>
        <begin position="57"/>
        <end position="78"/>
    </location>
</feature>
<gene>
    <name evidence="3" type="ORF">HVA01_32330</name>
</gene>
<keyword evidence="2" id="KW-0812">Transmembrane</keyword>
<feature type="region of interest" description="Disordered" evidence="1">
    <location>
        <begin position="81"/>
        <end position="101"/>
    </location>
</feature>
<comment type="caution">
    <text evidence="3">The sequence shown here is derived from an EMBL/GenBank/DDBJ whole genome shotgun (WGS) entry which is preliminary data.</text>
</comment>
<name>A0A511USL5_9GAMM</name>
<keyword evidence="2" id="KW-0472">Membrane</keyword>
<evidence type="ECO:0000256" key="1">
    <source>
        <dbReference type="SAM" id="MobiDB-lite"/>
    </source>
</evidence>
<keyword evidence="2" id="KW-1133">Transmembrane helix</keyword>
<accession>A0A511USL5</accession>
<dbReference type="EMBL" id="BJXV01000025">
    <property type="protein sequence ID" value="GEN29587.1"/>
    <property type="molecule type" value="Genomic_DNA"/>
</dbReference>
<evidence type="ECO:0000256" key="2">
    <source>
        <dbReference type="SAM" id="Phobius"/>
    </source>
</evidence>
<keyword evidence="4" id="KW-1185">Reference proteome</keyword>
<evidence type="ECO:0000313" key="3">
    <source>
        <dbReference type="EMBL" id="GEN29587.1"/>
    </source>
</evidence>
<dbReference type="Proteomes" id="UP000321303">
    <property type="component" value="Unassembled WGS sequence"/>
</dbReference>
<evidence type="ECO:0000313" key="4">
    <source>
        <dbReference type="Proteomes" id="UP000321303"/>
    </source>
</evidence>
<proteinExistence type="predicted"/>
<reference evidence="3 4" key="1">
    <citation type="submission" date="2019-07" db="EMBL/GenBank/DDBJ databases">
        <title>Whole genome shotgun sequence of Halomonas variabilis NBRC 102410.</title>
        <authorList>
            <person name="Hosoyama A."/>
            <person name="Uohara A."/>
            <person name="Ohji S."/>
            <person name="Ichikawa N."/>
        </authorList>
    </citation>
    <scope>NUCLEOTIDE SEQUENCE [LARGE SCALE GENOMIC DNA]</scope>
    <source>
        <strain evidence="3 4">NBRC 102410</strain>
    </source>
</reference>